<feature type="domain" description="Leucine-binding protein" evidence="2">
    <location>
        <begin position="71"/>
        <end position="376"/>
    </location>
</feature>
<comment type="caution">
    <text evidence="3">The sequence shown here is derived from an EMBL/GenBank/DDBJ whole genome shotgun (WGS) entry which is preliminary data.</text>
</comment>
<evidence type="ECO:0000313" key="3">
    <source>
        <dbReference type="EMBL" id="OIQ91994.1"/>
    </source>
</evidence>
<dbReference type="PANTHER" id="PTHR30483:SF6">
    <property type="entry name" value="PERIPLASMIC BINDING PROTEIN OF ABC TRANSPORTER FOR NATURAL AMINO ACIDS"/>
    <property type="match status" value="1"/>
</dbReference>
<dbReference type="Pfam" id="PF13458">
    <property type="entry name" value="Peripla_BP_6"/>
    <property type="match status" value="1"/>
</dbReference>
<keyword evidence="1" id="KW-0732">Signal</keyword>
<gene>
    <name evidence="3" type="ORF">GALL_260590</name>
</gene>
<dbReference type="InterPro" id="IPR051010">
    <property type="entry name" value="BCAA_transport"/>
</dbReference>
<dbReference type="AlphaFoldDB" id="A0A1J5R9G3"/>
<reference evidence="3" key="1">
    <citation type="submission" date="2016-10" db="EMBL/GenBank/DDBJ databases">
        <title>Sequence of Gallionella enrichment culture.</title>
        <authorList>
            <person name="Poehlein A."/>
            <person name="Muehling M."/>
            <person name="Daniel R."/>
        </authorList>
    </citation>
    <scope>NUCLEOTIDE SEQUENCE</scope>
</reference>
<name>A0A1J5R9G3_9ZZZZ</name>
<dbReference type="EMBL" id="MLJW01000243">
    <property type="protein sequence ID" value="OIQ91994.1"/>
    <property type="molecule type" value="Genomic_DNA"/>
</dbReference>
<dbReference type="PANTHER" id="PTHR30483">
    <property type="entry name" value="LEUCINE-SPECIFIC-BINDING PROTEIN"/>
    <property type="match status" value="1"/>
</dbReference>
<dbReference type="InterPro" id="IPR028081">
    <property type="entry name" value="Leu-bd"/>
</dbReference>
<protein>
    <recommendedName>
        <fullName evidence="2">Leucine-binding protein domain-containing protein</fullName>
    </recommendedName>
</protein>
<sequence length="443" mass="45612">MHLTPLGRLTAHGVVVLTQKEYPRMFRTTHAARGAALVGALALALSACSSSTSSTSATSGSTAGSGNALVIGTLLPQTGSLAFLGPPEIAGVNLAIKDINDAGGVLGKPVVAQHADSSDADHAEVATQSVADLVSKKVQVVIGAASSAVTLNVVDDIAAAKIVEISGANTSTKLSGYSPFYFRTAPPDTVQGSALGNLIVTDKVKKLGILVFNDDYGTSLRDVVQKTVEAAGVTVTYGKKGQEFDPAASDFKNDVTAVLDTKPDAIAIIAFDQTKQIIPDLVAKGFDASKLYLVDGNTSNYSKDFPAGTLKGAQGTIPGAFPTAEFQTRLKSIDSTLTDYSYAPENYDAVTLAALAAVKGKGTDGVTIQANMAAVSGANGGTECKSFKDCVALLDAGKDIKYVGQAGVGPFNAKNDPSSAYIGVYQFQNDNSYTFVKSVFGQS</sequence>
<evidence type="ECO:0000259" key="2">
    <source>
        <dbReference type="Pfam" id="PF13458"/>
    </source>
</evidence>
<dbReference type="InterPro" id="IPR028082">
    <property type="entry name" value="Peripla_BP_I"/>
</dbReference>
<organism evidence="3">
    <name type="scientific">mine drainage metagenome</name>
    <dbReference type="NCBI Taxonomy" id="410659"/>
    <lineage>
        <taxon>unclassified sequences</taxon>
        <taxon>metagenomes</taxon>
        <taxon>ecological metagenomes</taxon>
    </lineage>
</organism>
<dbReference type="SUPFAM" id="SSF53822">
    <property type="entry name" value="Periplasmic binding protein-like I"/>
    <property type="match status" value="1"/>
</dbReference>
<evidence type="ECO:0000256" key="1">
    <source>
        <dbReference type="ARBA" id="ARBA00022729"/>
    </source>
</evidence>
<dbReference type="Gene3D" id="3.40.50.2300">
    <property type="match status" value="2"/>
</dbReference>
<proteinExistence type="predicted"/>
<accession>A0A1J5R9G3</accession>